<organism evidence="6 7">
    <name type="scientific">Halobacteriovorax vibrionivorans</name>
    <dbReference type="NCBI Taxonomy" id="2152716"/>
    <lineage>
        <taxon>Bacteria</taxon>
        <taxon>Pseudomonadati</taxon>
        <taxon>Bdellovibrionota</taxon>
        <taxon>Bacteriovoracia</taxon>
        <taxon>Bacteriovoracales</taxon>
        <taxon>Halobacteriovoraceae</taxon>
        <taxon>Halobacteriovorax</taxon>
    </lineage>
</organism>
<dbReference type="EMBL" id="QDKL01000002">
    <property type="protein sequence ID" value="RZF21837.1"/>
    <property type="molecule type" value="Genomic_DNA"/>
</dbReference>
<accession>A0ABY0IGR8</accession>
<proteinExistence type="predicted"/>
<keyword evidence="1 4" id="KW-0378">Hydrolase</keyword>
<feature type="domain" description="PNPLA" evidence="5">
    <location>
        <begin position="12"/>
        <end position="170"/>
    </location>
</feature>
<keyword evidence="7" id="KW-1185">Reference proteome</keyword>
<dbReference type="Proteomes" id="UP000443582">
    <property type="component" value="Unassembled WGS sequence"/>
</dbReference>
<evidence type="ECO:0000256" key="1">
    <source>
        <dbReference type="ARBA" id="ARBA00022801"/>
    </source>
</evidence>
<gene>
    <name evidence="6" type="ORF">DAY19_09110</name>
</gene>
<comment type="caution">
    <text evidence="4">Lacks conserved residue(s) required for the propagation of feature annotation.</text>
</comment>
<feature type="short sequence motif" description="DGA/G" evidence="4">
    <location>
        <begin position="157"/>
        <end position="159"/>
    </location>
</feature>
<evidence type="ECO:0000313" key="6">
    <source>
        <dbReference type="EMBL" id="RZF21837.1"/>
    </source>
</evidence>
<dbReference type="RefSeq" id="WP_115361631.1">
    <property type="nucleotide sequence ID" value="NZ_QDKL01000002.1"/>
</dbReference>
<evidence type="ECO:0000313" key="7">
    <source>
        <dbReference type="Proteomes" id="UP000443582"/>
    </source>
</evidence>
<keyword evidence="2 4" id="KW-0442">Lipid degradation</keyword>
<sequence length="297" mass="33094">MRWNFLNTKIGVAFGGGAAKGIAHIGVLKAFEEKNIKISYVSGTSVGAIVASYYAFGKNYEDFQELAKKLNYKDSISWTIPKKGFFSTKSIREMIIKDLGDVNIEDAQIPLAICTTDISTGEQVIFHRGNLADAICASVCVPGAFIPQVIEGRTLVDGGITENVPVSPLYKMGAGIIVAVDLNGVQKYQEPDDTFAIISNAMDIAIDLRTREQIQDADIILSLDLSKYNRLNNSKCIEELINEGYRPMIDSLSSLSWYRNANYIEFLKKLIIEFLPFRIPRVISNIYKKKLSQIFIK</sequence>
<comment type="caution">
    <text evidence="6">The sequence shown here is derived from an EMBL/GenBank/DDBJ whole genome shotgun (WGS) entry which is preliminary data.</text>
</comment>
<dbReference type="InterPro" id="IPR002641">
    <property type="entry name" value="PNPLA_dom"/>
</dbReference>
<protein>
    <submittedName>
        <fullName evidence="6">Patatin</fullName>
    </submittedName>
</protein>
<dbReference type="Pfam" id="PF01734">
    <property type="entry name" value="Patatin"/>
    <property type="match status" value="1"/>
</dbReference>
<dbReference type="InterPro" id="IPR016035">
    <property type="entry name" value="Acyl_Trfase/lysoPLipase"/>
</dbReference>
<feature type="short sequence motif" description="GXSXG" evidence="4">
    <location>
        <begin position="43"/>
        <end position="47"/>
    </location>
</feature>
<dbReference type="CDD" id="cd07205">
    <property type="entry name" value="Pat_PNPLA6_PNPLA7_NTE1_like"/>
    <property type="match status" value="1"/>
</dbReference>
<dbReference type="PANTHER" id="PTHR14226:SF76">
    <property type="entry name" value="NTE FAMILY PROTEIN RSSA"/>
    <property type="match status" value="1"/>
</dbReference>
<evidence type="ECO:0000259" key="5">
    <source>
        <dbReference type="PROSITE" id="PS51635"/>
    </source>
</evidence>
<reference evidence="7" key="1">
    <citation type="journal article" date="2019" name="Int. J. Syst. Evol. Microbiol.">
        <title>Halobacteriovorax valvorus sp. nov., a novel prokaryotic predator isolated from coastal seawater of China.</title>
        <authorList>
            <person name="Chen M.-X."/>
        </authorList>
    </citation>
    <scope>NUCLEOTIDE SEQUENCE [LARGE SCALE GENOMIC DNA]</scope>
    <source>
        <strain evidence="7">BL9</strain>
    </source>
</reference>
<evidence type="ECO:0000256" key="2">
    <source>
        <dbReference type="ARBA" id="ARBA00022963"/>
    </source>
</evidence>
<dbReference type="Gene3D" id="3.40.1090.10">
    <property type="entry name" value="Cytosolic phospholipase A2 catalytic domain"/>
    <property type="match status" value="1"/>
</dbReference>
<evidence type="ECO:0000256" key="4">
    <source>
        <dbReference type="PROSITE-ProRule" id="PRU01161"/>
    </source>
</evidence>
<name>A0ABY0IGR8_9BACT</name>
<feature type="active site" description="Nucleophile" evidence="4">
    <location>
        <position position="45"/>
    </location>
</feature>
<keyword evidence="3 4" id="KW-0443">Lipid metabolism</keyword>
<dbReference type="PANTHER" id="PTHR14226">
    <property type="entry name" value="NEUROPATHY TARGET ESTERASE/SWISS CHEESE D.MELANOGASTER"/>
    <property type="match status" value="1"/>
</dbReference>
<dbReference type="PROSITE" id="PS51635">
    <property type="entry name" value="PNPLA"/>
    <property type="match status" value="1"/>
</dbReference>
<dbReference type="InterPro" id="IPR050301">
    <property type="entry name" value="NTE"/>
</dbReference>
<dbReference type="SUPFAM" id="SSF52151">
    <property type="entry name" value="FabD/lysophospholipase-like"/>
    <property type="match status" value="1"/>
</dbReference>
<feature type="active site" description="Proton acceptor" evidence="4">
    <location>
        <position position="157"/>
    </location>
</feature>
<evidence type="ECO:0000256" key="3">
    <source>
        <dbReference type="ARBA" id="ARBA00023098"/>
    </source>
</evidence>